<dbReference type="Proteomes" id="UP000031364">
    <property type="component" value="Unassembled WGS sequence"/>
</dbReference>
<dbReference type="InterPro" id="IPR036388">
    <property type="entry name" value="WH-like_DNA-bd_sf"/>
</dbReference>
<comment type="caution">
    <text evidence="1">The sequence shown here is derived from an EMBL/GenBank/DDBJ whole genome shotgun (WGS) entry which is preliminary data.</text>
</comment>
<dbReference type="SUPFAM" id="SSF46785">
    <property type="entry name" value="Winged helix' DNA-binding domain"/>
    <property type="match status" value="1"/>
</dbReference>
<sequence length="145" mass="15905">MAVQRRIGCWLVELDRLINERFDEDLAAGGLSRRHWQILHSLADGPQPAAEVRAALDAFLADEAAWDEEVAALVADGSVVAEAGTLALTDAGRNMHAQAWIRIRARRRAMTEGVSDEQFADTLWVLQKMAANMSGAAPERRVALD</sequence>
<reference evidence="1 2" key="1">
    <citation type="journal article" date="2014" name="Int. J. Syst. Evol. Microbiol.">
        <title>Nocardia vulneris sp. nov., isolated from wounds of human patients in North America.</title>
        <authorList>
            <person name="Lasker B.A."/>
            <person name="Bell M."/>
            <person name="Klenk H.P."/>
            <person name="Sproer C."/>
            <person name="Schumann C."/>
            <person name="Schumann P."/>
            <person name="Brown J.M."/>
        </authorList>
    </citation>
    <scope>NUCLEOTIDE SEQUENCE [LARGE SCALE GENOMIC DNA]</scope>
    <source>
        <strain evidence="1 2">W9851</strain>
    </source>
</reference>
<dbReference type="EMBL" id="JNFP01000008">
    <property type="protein sequence ID" value="KIA65250.1"/>
    <property type="molecule type" value="Genomic_DNA"/>
</dbReference>
<organism evidence="1 2">
    <name type="scientific">Nocardia vulneris</name>
    <dbReference type="NCBI Taxonomy" id="1141657"/>
    <lineage>
        <taxon>Bacteria</taxon>
        <taxon>Bacillati</taxon>
        <taxon>Actinomycetota</taxon>
        <taxon>Actinomycetes</taxon>
        <taxon>Mycobacteriales</taxon>
        <taxon>Nocardiaceae</taxon>
        <taxon>Nocardia</taxon>
    </lineage>
</organism>
<dbReference type="InterPro" id="IPR036390">
    <property type="entry name" value="WH_DNA-bd_sf"/>
</dbReference>
<gene>
    <name evidence="1" type="ORF">FG87_08455</name>
</gene>
<accession>A0ABR4ZJH5</accession>
<protein>
    <recommendedName>
        <fullName evidence="3">MarR family transcriptional regulator</fullName>
    </recommendedName>
</protein>
<dbReference type="RefSeq" id="WP_043666977.1">
    <property type="nucleotide sequence ID" value="NZ_BDCI01000015.1"/>
</dbReference>
<keyword evidence="2" id="KW-1185">Reference proteome</keyword>
<evidence type="ECO:0000313" key="1">
    <source>
        <dbReference type="EMBL" id="KIA65250.1"/>
    </source>
</evidence>
<name>A0ABR4ZJH5_9NOCA</name>
<evidence type="ECO:0008006" key="3">
    <source>
        <dbReference type="Google" id="ProtNLM"/>
    </source>
</evidence>
<dbReference type="Gene3D" id="1.10.10.10">
    <property type="entry name" value="Winged helix-like DNA-binding domain superfamily/Winged helix DNA-binding domain"/>
    <property type="match status" value="1"/>
</dbReference>
<proteinExistence type="predicted"/>
<evidence type="ECO:0000313" key="2">
    <source>
        <dbReference type="Proteomes" id="UP000031364"/>
    </source>
</evidence>